<dbReference type="Pfam" id="PF00078">
    <property type="entry name" value="RVT_1"/>
    <property type="match status" value="1"/>
</dbReference>
<evidence type="ECO:0000259" key="1">
    <source>
        <dbReference type="PROSITE" id="PS50878"/>
    </source>
</evidence>
<dbReference type="Pfam" id="PF13966">
    <property type="entry name" value="zf-RVT"/>
    <property type="match status" value="1"/>
</dbReference>
<feature type="domain" description="Reverse transcriptase" evidence="1">
    <location>
        <begin position="152"/>
        <end position="426"/>
    </location>
</feature>
<reference evidence="2 3" key="1">
    <citation type="submission" date="2024-02" db="EMBL/GenBank/DDBJ databases">
        <title>High-quality chromosome-scale genome assembly of Pensacola bahiagrass (Paspalum notatum Flugge var. saurae).</title>
        <authorList>
            <person name="Vega J.M."/>
            <person name="Podio M."/>
            <person name="Orjuela J."/>
            <person name="Siena L.A."/>
            <person name="Pessino S.C."/>
            <person name="Combes M.C."/>
            <person name="Mariac C."/>
            <person name="Albertini E."/>
            <person name="Pupilli F."/>
            <person name="Ortiz J.P.A."/>
            <person name="Leblanc O."/>
        </authorList>
    </citation>
    <scope>NUCLEOTIDE SEQUENCE [LARGE SCALE GENOMIC DNA]</scope>
    <source>
        <strain evidence="2">R1</strain>
        <tissue evidence="2">Leaf</tissue>
    </source>
</reference>
<dbReference type="AlphaFoldDB" id="A0AAQ3X3B0"/>
<dbReference type="InterPro" id="IPR000477">
    <property type="entry name" value="RT_dom"/>
</dbReference>
<dbReference type="InterPro" id="IPR026960">
    <property type="entry name" value="RVT-Znf"/>
</dbReference>
<organism evidence="2 3">
    <name type="scientific">Paspalum notatum var. saurae</name>
    <dbReference type="NCBI Taxonomy" id="547442"/>
    <lineage>
        <taxon>Eukaryota</taxon>
        <taxon>Viridiplantae</taxon>
        <taxon>Streptophyta</taxon>
        <taxon>Embryophyta</taxon>
        <taxon>Tracheophyta</taxon>
        <taxon>Spermatophyta</taxon>
        <taxon>Magnoliopsida</taxon>
        <taxon>Liliopsida</taxon>
        <taxon>Poales</taxon>
        <taxon>Poaceae</taxon>
        <taxon>PACMAD clade</taxon>
        <taxon>Panicoideae</taxon>
        <taxon>Andropogonodae</taxon>
        <taxon>Paspaleae</taxon>
        <taxon>Paspalinae</taxon>
        <taxon>Paspalum</taxon>
    </lineage>
</organism>
<proteinExistence type="predicted"/>
<dbReference type="SUPFAM" id="SSF56672">
    <property type="entry name" value="DNA/RNA polymerases"/>
    <property type="match status" value="1"/>
</dbReference>
<dbReference type="Proteomes" id="UP001341281">
    <property type="component" value="Chromosome 07"/>
</dbReference>
<evidence type="ECO:0000313" key="3">
    <source>
        <dbReference type="Proteomes" id="UP001341281"/>
    </source>
</evidence>
<dbReference type="InterPro" id="IPR043502">
    <property type="entry name" value="DNA/RNA_pol_sf"/>
</dbReference>
<dbReference type="CDD" id="cd01650">
    <property type="entry name" value="RT_nLTR_like"/>
    <property type="match status" value="1"/>
</dbReference>
<accession>A0AAQ3X3B0</accession>
<protein>
    <recommendedName>
        <fullName evidence="1">Reverse transcriptase domain-containing protein</fullName>
    </recommendedName>
</protein>
<gene>
    <name evidence="2" type="ORF">U9M48_030492</name>
</gene>
<sequence>MLKMRLMGLAAIQRSRARQHSRITWIKKGDSNTRFFQLHANARRKKNAIRILQCDGRLALDQEAKLREGFKYFSKVMGEPSSWDKTLNWNSLGYNPADLSDLEKPLTEEEITSTIKELPAQKAPGPDGFIGEFYKHCLPTLKQDLLEAVRAFFQQKSRKLELVNVANLVLLPKTPDADSLNLFRPISLINSFMKIITKILANRLAPKLKELISISQNAFIKKRCIHDNFLYVQRVIRRLHQDKKPALFIKLDISKAFDNISWPYLLEVLQALGFGLKWRNWVPHPQKSSKILINGQPTAAIRDMRGVRQGDPLSPLLFIMAIDPLQRLIDMAAERGILSPTLSSTARLRCSLYADDAGIFLKASKEDVQALANILDTFSRCSGLKINLNKIEMYPIHCHGLPLSEILQSFPGKVTSFPGKYLGLPLHYRQLRKVEVQPLLDKINGRLAGWKGKLLSKAGRETLVKTVLSSQPIYHLTVFLAQKWLIKKIDRIRRSFLWKGTEPEGCNGGHCLVKWPVVCLPKSKGGLGVSDLERFARALRLRWLWFKWKENERAWSRLEVPCDKTDKALFNASTIVTIADGKRAEFWHSSWLNGVSASSIAPKLFEKSKRKNITVYKATQNNAWIRHVLPINTESEIKEYVELWEAISEVQRGENAEDQIRWKWTADGEYSAASAYKIQFASVYCKTKISPIWKARAEPKCRFFAWTLLHKNILTADNLQKKGWPNNPLCSMCRSSPETPLHLCKECPFGKQVWNLIISWSGMLVEKSEIEFQHTDEKGH</sequence>
<name>A0AAQ3X3B0_PASNO</name>
<dbReference type="EMBL" id="CP144751">
    <property type="protein sequence ID" value="WVZ83331.1"/>
    <property type="molecule type" value="Genomic_DNA"/>
</dbReference>
<evidence type="ECO:0000313" key="2">
    <source>
        <dbReference type="EMBL" id="WVZ83331.1"/>
    </source>
</evidence>
<dbReference type="PROSITE" id="PS50878">
    <property type="entry name" value="RT_POL"/>
    <property type="match status" value="1"/>
</dbReference>
<dbReference type="PANTHER" id="PTHR33116:SF87">
    <property type="entry name" value="OS01G0158850 PROTEIN"/>
    <property type="match status" value="1"/>
</dbReference>
<dbReference type="PANTHER" id="PTHR33116">
    <property type="entry name" value="REVERSE TRANSCRIPTASE ZINC-BINDING DOMAIN-CONTAINING PROTEIN-RELATED-RELATED"/>
    <property type="match status" value="1"/>
</dbReference>
<keyword evidence="3" id="KW-1185">Reference proteome</keyword>